<name>A0ABT7HKY1_9FUSO</name>
<proteinExistence type="predicted"/>
<evidence type="ECO:0000259" key="10">
    <source>
        <dbReference type="Pfam" id="PF03895"/>
    </source>
</evidence>
<evidence type="ECO:0000256" key="1">
    <source>
        <dbReference type="ARBA" id="ARBA00004241"/>
    </source>
</evidence>
<dbReference type="EMBL" id="JASSPP010000007">
    <property type="protein sequence ID" value="MDK9580794.1"/>
    <property type="molecule type" value="Genomic_DNA"/>
</dbReference>
<evidence type="ECO:0000313" key="11">
    <source>
        <dbReference type="EMBL" id="MDK9580794.1"/>
    </source>
</evidence>
<gene>
    <name evidence="11" type="ORF">QQA45_04595</name>
</gene>
<evidence type="ECO:0000256" key="2">
    <source>
        <dbReference type="ARBA" id="ARBA00004442"/>
    </source>
</evidence>
<protein>
    <submittedName>
        <fullName evidence="11">YadA-like family protein</fullName>
    </submittedName>
</protein>
<keyword evidence="4" id="KW-0812">Transmembrane</keyword>
<evidence type="ECO:0000256" key="5">
    <source>
        <dbReference type="ARBA" id="ARBA00022729"/>
    </source>
</evidence>
<comment type="subcellular location">
    <subcellularLocation>
        <location evidence="2">Cell outer membrane</location>
    </subcellularLocation>
    <subcellularLocation>
        <location evidence="1">Cell surface</location>
    </subcellularLocation>
</comment>
<evidence type="ECO:0000256" key="6">
    <source>
        <dbReference type="ARBA" id="ARBA00023136"/>
    </source>
</evidence>
<dbReference type="InterPro" id="IPR005594">
    <property type="entry name" value="YadA_C"/>
</dbReference>
<sequence length="1384" mass="149091">NAKEKDLDNITEKGKEEIKKLVNVSKVDDNDNILEITGGTEAKGQAKDYKLSVKKSTIEGIAKEEAKKFVSDSVKVSSTDGAITVAADKTTDANVINYKLTLNKEKIKELSGTTNLATEYAKVDGTNLTNLDDTNKKAWATGIGTSSIDATTKDELVTDKAVKEYLTTEIGKVNNNIENKTIAYKANNDDQTKKETTLTTGFDFTSDDLEIKTEDNGKVTFNLTDKVKNSLNGKGNDGRDGKDGTNGAGSKGLTGKDGLNGKDLTTKVNALRNGEVGTVVYTDKDGNRLVKANDGNYYKAEYVEDNGALKVGHSYADGVKDISATLVNPDGSTTTPTTKLRVADGSIAKDSKDAINGGQLNNLGYMLGLEVNGKNTGFKAPKIEDLKGTNTTPANVLDGLNQTREQMNKGLTFEANYNADPYGTSNINKMLGGTLSITASGAENGKYAGNDNSNYTGTNLATYVKTDTEGKKKFYIGMKETPTFNSINIGSSSFGNNQKDLGPANISADDNGLKLEHNKASITISKADDKTENKAKISGLKDFDVNDKYYGKENSGIAATQKEVKDVLNKINANGTEQAKLKNGTLGTLVYTDKDGNKLMKDTDGKFYKAQADGTKEENAKEVASEDVILSTVKPDGKTTEPITLGNVASALGLSKDKKDKNNEILNKLVNKKAEASMNYTEIELNKVVTLRDLQFLAKQGITFAGSVGTANKYLGDTITINGSNSKDLTKDNFATKYETKNIAVKVDNNTGNIEVGLAKELSKINSITSEEDTNNKTKTKITLSKDGATFGVEKDVINGNNTTTQQVGVKTTIGKDGISVTKQGGQNPSVSIKAGDTTNGPSIDFATTSADNKTVGTGSITGLKDLDDNSDGHMAANKNYVDEKVKTITGDIEKLKNKGLKFAGNTGETNELNDKVNIKGEGTEANNFESAKGNINVVAKESNVELQLSANLKNMKSFEAKDDKGNTVNITGDKIEFKKNNKSTLTINSDGTITGLKTNSSPFEYYEKNKDTVFAKDGTEYKAGTIVTEDGKVYAKGTQEVEGKYFAEGDKVVKAKDGKFYKEKDIKDRTYDEATKKWSGDSAQPTEATEAKALEGNDLKNSKAEDKVVVKGKDNKFYEASDFEKAEYDEAKNEYTKDGKKLEGKEAKDVVIKALPNNEAMTLSNIANARLVKDSKDAVNAGQMLEELDKKMNKDGSNIDKKEFANNISEGANITKPEGILVTDKQVNEHLSKNYYNKTEVDAKVSNISNTVVEANKKSDLALGGVANAVAMANLLQANSYSKYKTNISAAYGYYGGANALAVGFSGVSENRMVSYRVSGSVNTKGNIALGAGLGVMLGEFKTDKYPEKGKKISELEEKLRLQTEKTNKLEKQLEEIMKLLKK</sequence>
<keyword evidence="6" id="KW-0472">Membrane</keyword>
<comment type="caution">
    <text evidence="11">The sequence shown here is derived from an EMBL/GenBank/DDBJ whole genome shotgun (WGS) entry which is preliminary data.</text>
</comment>
<keyword evidence="5" id="KW-0732">Signal</keyword>
<feature type="coiled-coil region" evidence="8">
    <location>
        <begin position="1354"/>
        <end position="1381"/>
    </location>
</feature>
<feature type="region of interest" description="Disordered" evidence="9">
    <location>
        <begin position="228"/>
        <end position="260"/>
    </location>
</feature>
<dbReference type="RefSeq" id="WP_285153047.1">
    <property type="nucleotide sequence ID" value="NZ_JASSPP010000007.1"/>
</dbReference>
<keyword evidence="8" id="KW-0175">Coiled coil</keyword>
<feature type="non-terminal residue" evidence="11">
    <location>
        <position position="1"/>
    </location>
</feature>
<dbReference type="Pfam" id="PF03895">
    <property type="entry name" value="YadA_anchor"/>
    <property type="match status" value="1"/>
</dbReference>
<evidence type="ECO:0000256" key="7">
    <source>
        <dbReference type="ARBA" id="ARBA00023237"/>
    </source>
</evidence>
<dbReference type="InterPro" id="IPR045584">
    <property type="entry name" value="Pilin-like"/>
</dbReference>
<feature type="domain" description="Trimeric autotransporter adhesin YadA-like C-terminal membrane anchor" evidence="10">
    <location>
        <begin position="1282"/>
        <end position="1336"/>
    </location>
</feature>
<feature type="region of interest" description="Disordered" evidence="9">
    <location>
        <begin position="820"/>
        <end position="839"/>
    </location>
</feature>
<evidence type="ECO:0000256" key="8">
    <source>
        <dbReference type="SAM" id="Coils"/>
    </source>
</evidence>
<evidence type="ECO:0000313" key="12">
    <source>
        <dbReference type="Proteomes" id="UP001225134"/>
    </source>
</evidence>
<evidence type="ECO:0000256" key="9">
    <source>
        <dbReference type="SAM" id="MobiDB-lite"/>
    </source>
</evidence>
<evidence type="ECO:0000256" key="4">
    <source>
        <dbReference type="ARBA" id="ARBA00022692"/>
    </source>
</evidence>
<dbReference type="Proteomes" id="UP001225134">
    <property type="component" value="Unassembled WGS sequence"/>
</dbReference>
<keyword evidence="7" id="KW-0998">Cell outer membrane</keyword>
<keyword evidence="3" id="KW-1134">Transmembrane beta strand</keyword>
<organism evidence="11 12">
    <name type="scientific">Sneathia sanguinegens</name>
    <dbReference type="NCBI Taxonomy" id="40543"/>
    <lineage>
        <taxon>Bacteria</taxon>
        <taxon>Fusobacteriati</taxon>
        <taxon>Fusobacteriota</taxon>
        <taxon>Fusobacteriia</taxon>
        <taxon>Fusobacteriales</taxon>
        <taxon>Leptotrichiaceae</taxon>
        <taxon>Sneathia</taxon>
    </lineage>
</organism>
<dbReference type="Gene3D" id="3.30.1300.30">
    <property type="entry name" value="GSPII I/J protein-like"/>
    <property type="match status" value="1"/>
</dbReference>
<evidence type="ECO:0000256" key="3">
    <source>
        <dbReference type="ARBA" id="ARBA00022452"/>
    </source>
</evidence>
<feature type="compositionally biased region" description="Polar residues" evidence="9">
    <location>
        <begin position="821"/>
        <end position="839"/>
    </location>
</feature>
<keyword evidence="12" id="KW-1185">Reference proteome</keyword>
<accession>A0ABT7HKY1</accession>
<dbReference type="SUPFAM" id="SSF54523">
    <property type="entry name" value="Pili subunits"/>
    <property type="match status" value="1"/>
</dbReference>
<reference evidence="11 12" key="1">
    <citation type="submission" date="2023-06" db="EMBL/GenBank/DDBJ databases">
        <title>Antibody response to the Sneathia vaginalis cytopathogenic toxin A during pregnancy.</title>
        <authorList>
            <person name="Mccoy Z.T."/>
            <person name="Serrano M.G."/>
            <person name="Spaine K."/>
            <person name="Edwards D.J."/>
            <person name="Buck G.A."/>
            <person name="Jefferson K."/>
        </authorList>
    </citation>
    <scope>NUCLEOTIDE SEQUENCE [LARGE SCALE GENOMIC DNA]</scope>
    <source>
        <strain evidence="11 12">CCUG 42621</strain>
    </source>
</reference>